<dbReference type="PROSITE" id="PS50090">
    <property type="entry name" value="MYB_LIKE"/>
    <property type="match status" value="2"/>
</dbReference>
<dbReference type="InterPro" id="IPR017930">
    <property type="entry name" value="Myb_dom"/>
</dbReference>
<protein>
    <recommendedName>
        <fullName evidence="5">Myb-like DNA-binding protein</fullName>
    </recommendedName>
</protein>
<dbReference type="SUPFAM" id="SSF46689">
    <property type="entry name" value="Homeodomain-like"/>
    <property type="match status" value="1"/>
</dbReference>
<dbReference type="InterPro" id="IPR050560">
    <property type="entry name" value="MYB_TF"/>
</dbReference>
<proteinExistence type="predicted"/>
<dbReference type="Proteomes" id="UP000243579">
    <property type="component" value="Unassembled WGS sequence"/>
</dbReference>
<feature type="domain" description="HTH myb-type" evidence="2">
    <location>
        <begin position="9"/>
        <end position="64"/>
    </location>
</feature>
<dbReference type="GO" id="GO:0000978">
    <property type="term" value="F:RNA polymerase II cis-regulatory region sequence-specific DNA binding"/>
    <property type="evidence" value="ECO:0007669"/>
    <property type="project" value="TreeGrafter"/>
</dbReference>
<evidence type="ECO:0000313" key="4">
    <source>
        <dbReference type="Proteomes" id="UP000243579"/>
    </source>
</evidence>
<dbReference type="GO" id="GO:0005634">
    <property type="term" value="C:nucleus"/>
    <property type="evidence" value="ECO:0007669"/>
    <property type="project" value="TreeGrafter"/>
</dbReference>
<name>A0A1V9ZGR0_ACHHY</name>
<accession>A0A1V9ZGR0</accession>
<dbReference type="SMART" id="SM00717">
    <property type="entry name" value="SANT"/>
    <property type="match status" value="2"/>
</dbReference>
<dbReference type="EMBL" id="JNBR01000121">
    <property type="protein sequence ID" value="OQR97183.1"/>
    <property type="molecule type" value="Genomic_DNA"/>
</dbReference>
<dbReference type="GO" id="GO:0000981">
    <property type="term" value="F:DNA-binding transcription factor activity, RNA polymerase II-specific"/>
    <property type="evidence" value="ECO:0007669"/>
    <property type="project" value="TreeGrafter"/>
</dbReference>
<dbReference type="InterPro" id="IPR001005">
    <property type="entry name" value="SANT/Myb"/>
</dbReference>
<evidence type="ECO:0000259" key="1">
    <source>
        <dbReference type="PROSITE" id="PS50090"/>
    </source>
</evidence>
<evidence type="ECO:0000313" key="3">
    <source>
        <dbReference type="EMBL" id="OQR97183.1"/>
    </source>
</evidence>
<feature type="domain" description="HTH myb-type" evidence="2">
    <location>
        <begin position="65"/>
        <end position="112"/>
    </location>
</feature>
<organism evidence="3 4">
    <name type="scientific">Achlya hypogyna</name>
    <name type="common">Oomycete</name>
    <name type="synonym">Protoachlya hypogyna</name>
    <dbReference type="NCBI Taxonomy" id="1202772"/>
    <lineage>
        <taxon>Eukaryota</taxon>
        <taxon>Sar</taxon>
        <taxon>Stramenopiles</taxon>
        <taxon>Oomycota</taxon>
        <taxon>Saprolegniomycetes</taxon>
        <taxon>Saprolegniales</taxon>
        <taxon>Achlyaceae</taxon>
        <taxon>Achlya</taxon>
    </lineage>
</organism>
<gene>
    <name evidence="3" type="ORF">ACHHYP_20627</name>
</gene>
<dbReference type="OrthoDB" id="76424at2759"/>
<feature type="domain" description="Myb-like" evidence="1">
    <location>
        <begin position="9"/>
        <end position="60"/>
    </location>
</feature>
<keyword evidence="4" id="KW-1185">Reference proteome</keyword>
<dbReference type="AlphaFoldDB" id="A0A1V9ZGR0"/>
<dbReference type="CDD" id="cd00167">
    <property type="entry name" value="SANT"/>
    <property type="match status" value="2"/>
</dbReference>
<sequence>MPFIGLPTHSKHTKRKWDVGEDDQLIELVQASGACKWKQLATNFMHRSGKQCRERWYNQLNPAINHTKWTHTEDLLIASLQKELGNKWTAMAHYFTGRAIKNRWYTYVKVAVMHLTELAVLTYSGEASYRGTS</sequence>
<dbReference type="InterPro" id="IPR009057">
    <property type="entry name" value="Homeodomain-like_sf"/>
</dbReference>
<dbReference type="STRING" id="1202772.A0A1V9ZGR0"/>
<evidence type="ECO:0000259" key="2">
    <source>
        <dbReference type="PROSITE" id="PS51294"/>
    </source>
</evidence>
<reference evidence="3 4" key="1">
    <citation type="journal article" date="2014" name="Genome Biol. Evol.">
        <title>The secreted proteins of Achlya hypogyna and Thraustotheca clavata identify the ancestral oomycete secretome and reveal gene acquisitions by horizontal gene transfer.</title>
        <authorList>
            <person name="Misner I."/>
            <person name="Blouin N."/>
            <person name="Leonard G."/>
            <person name="Richards T.A."/>
            <person name="Lane C.E."/>
        </authorList>
    </citation>
    <scope>NUCLEOTIDE SEQUENCE [LARGE SCALE GENOMIC DNA]</scope>
    <source>
        <strain evidence="3 4">ATCC 48635</strain>
    </source>
</reference>
<feature type="domain" description="Myb-like" evidence="1">
    <location>
        <begin position="61"/>
        <end position="108"/>
    </location>
</feature>
<dbReference type="PANTHER" id="PTHR45614">
    <property type="entry name" value="MYB PROTEIN-RELATED"/>
    <property type="match status" value="1"/>
</dbReference>
<dbReference type="PROSITE" id="PS51294">
    <property type="entry name" value="HTH_MYB"/>
    <property type="match status" value="2"/>
</dbReference>
<dbReference type="Gene3D" id="1.10.10.60">
    <property type="entry name" value="Homeodomain-like"/>
    <property type="match status" value="2"/>
</dbReference>
<comment type="caution">
    <text evidence="3">The sequence shown here is derived from an EMBL/GenBank/DDBJ whole genome shotgun (WGS) entry which is preliminary data.</text>
</comment>
<dbReference type="Pfam" id="PF13921">
    <property type="entry name" value="Myb_DNA-bind_6"/>
    <property type="match status" value="1"/>
</dbReference>
<evidence type="ECO:0008006" key="5">
    <source>
        <dbReference type="Google" id="ProtNLM"/>
    </source>
</evidence>